<name>A0A8B8N6U4_9MYRT</name>
<dbReference type="AlphaFoldDB" id="A0A8B8N6U4"/>
<feature type="repeat" description="PPR" evidence="2">
    <location>
        <begin position="165"/>
        <end position="199"/>
    </location>
</feature>
<dbReference type="PANTHER" id="PTHR24015">
    <property type="entry name" value="OS07G0578800 PROTEIN-RELATED"/>
    <property type="match status" value="1"/>
</dbReference>
<feature type="repeat" description="PPR" evidence="2">
    <location>
        <begin position="407"/>
        <end position="441"/>
    </location>
</feature>
<reference evidence="3" key="2">
    <citation type="submission" date="2025-05" db="UniProtKB">
        <authorList>
            <consortium name="RefSeq"/>
        </authorList>
    </citation>
    <scope>NUCLEOTIDE SEQUENCE [LARGE SCALE GENOMIC DNA]</scope>
</reference>
<dbReference type="Gene3D" id="1.25.40.10">
    <property type="entry name" value="Tetratricopeptide repeat domain"/>
    <property type="match status" value="5"/>
</dbReference>
<dbReference type="Pfam" id="PF13041">
    <property type="entry name" value="PPR_2"/>
    <property type="match status" value="4"/>
</dbReference>
<evidence type="ECO:0000313" key="6">
    <source>
        <dbReference type="RefSeq" id="XP_030518139.1"/>
    </source>
</evidence>
<dbReference type="RefSeq" id="XP_030518137.1">
    <property type="nucleotide sequence ID" value="XM_030662277.1"/>
</dbReference>
<keyword evidence="3" id="KW-1185">Reference proteome</keyword>
<feature type="repeat" description="PPR" evidence="2">
    <location>
        <begin position="305"/>
        <end position="335"/>
    </location>
</feature>
<dbReference type="InterPro" id="IPR002885">
    <property type="entry name" value="PPR_rpt"/>
</dbReference>
<dbReference type="PROSITE" id="PS51375">
    <property type="entry name" value="PPR"/>
    <property type="match status" value="4"/>
</dbReference>
<evidence type="ECO:0000313" key="5">
    <source>
        <dbReference type="RefSeq" id="XP_030518137.1"/>
    </source>
</evidence>
<dbReference type="Pfam" id="PF01535">
    <property type="entry name" value="PPR"/>
    <property type="match status" value="1"/>
</dbReference>
<feature type="repeat" description="PPR" evidence="2">
    <location>
        <begin position="95"/>
        <end position="129"/>
    </location>
</feature>
<protein>
    <submittedName>
        <fullName evidence="4 5">Pentatricopeptide repeat-containing protein At3g12770-like</fullName>
    </submittedName>
</protein>
<dbReference type="KEGG" id="rarg:115731615"/>
<dbReference type="GO" id="GO:0003723">
    <property type="term" value="F:RNA binding"/>
    <property type="evidence" value="ECO:0007669"/>
    <property type="project" value="InterPro"/>
</dbReference>
<proteinExistence type="predicted"/>
<reference evidence="4" key="1">
    <citation type="submission" date="2025-04" db="UniProtKB">
        <authorList>
            <consortium name="RefSeq"/>
        </authorList>
    </citation>
    <scope>IDENTIFICATION</scope>
    <source>
        <tissue evidence="8">Leaf</tissue>
    </source>
</reference>
<dbReference type="PANTHER" id="PTHR24015:SF898">
    <property type="entry name" value="OS07G0436600 PROTEIN"/>
    <property type="match status" value="1"/>
</dbReference>
<evidence type="ECO:0000313" key="3">
    <source>
        <dbReference type="Proteomes" id="UP000827889"/>
    </source>
</evidence>
<dbReference type="RefSeq" id="XP_030518136.1">
    <property type="nucleotide sequence ID" value="XM_030662276.1"/>
</dbReference>
<evidence type="ECO:0000313" key="4">
    <source>
        <dbReference type="RefSeq" id="XP_030518136.1"/>
    </source>
</evidence>
<dbReference type="InterPro" id="IPR046848">
    <property type="entry name" value="E_motif"/>
</dbReference>
<dbReference type="InterPro" id="IPR046960">
    <property type="entry name" value="PPR_At4g14850-like_plant"/>
</dbReference>
<dbReference type="RefSeq" id="XP_048127101.1">
    <property type="nucleotide sequence ID" value="XM_048271144.1"/>
</dbReference>
<dbReference type="OrthoDB" id="879807at2759"/>
<sequence length="631" mass="69778">MIAFSGREALRRITFRCYSRAALVDSPCSSSSLLHFIQLCIDDQSLRLTRQSHARVLIDGFAGNPYLGTKLMSAYAACKSLRDSKLVFDSFEDKNVYLWNTLINGCAKSNAYEFAFELFDKMCLGNVVPDDYTLATLSKVASECGDLAAGKVVHAKSVRIGFLWDVVVANSLMSMYYKCGELNEAKKLFNEMPDRNIASWNVLVTGYSSLNDDNKGKEVWEVVQNMQNVGLKPDAFTISSLLPLCIRGTDKCDHGRELHGYIMRNELEFLPYADVHLGCCLIDMYAKNNKVDAGRRVFKRMKSKNVYAWTAMINGYVIVGDSEEAFSLFREMTVLFDVKPNEISLVSILPACVTNAGLSAVREIHSFAIRKKIDHAVSLSNALIDAYCKSGGLLSARIIFDDSSFKDAVSWSSMISGYGLNGKGEEAVLLYNEMLQLGIKPDMITVVAVLAACGRSGLVNEGLNIYSSAINDYGIEPTVEICACVVDILGRSNQLDCALQFIDNMHVEAGPSVWGALVNASVMHGNHEMRDLAYSFLVRMEPGNPSNYVSLSNIYASSRKWDVVAGVRKMMHEKGLRKEPGCSWIVTNGSTNCFYVADKVHAASHSIYEMLDSLMGVMKGIVCYADNENKI</sequence>
<dbReference type="InterPro" id="IPR011990">
    <property type="entry name" value="TPR-like_helical_dom_sf"/>
</dbReference>
<dbReference type="GO" id="GO:0009451">
    <property type="term" value="P:RNA modification"/>
    <property type="evidence" value="ECO:0007669"/>
    <property type="project" value="InterPro"/>
</dbReference>
<keyword evidence="1" id="KW-0677">Repeat</keyword>
<dbReference type="RefSeq" id="XP_030518139.1">
    <property type="nucleotide sequence ID" value="XM_030662279.1"/>
</dbReference>
<accession>A0A8B8N6U4</accession>
<evidence type="ECO:0000256" key="1">
    <source>
        <dbReference type="ARBA" id="ARBA00022737"/>
    </source>
</evidence>
<dbReference type="NCBIfam" id="TIGR00756">
    <property type="entry name" value="PPR"/>
    <property type="match status" value="5"/>
</dbReference>
<gene>
    <name evidence="4 5 6 7 8" type="primary">LOC115731615</name>
</gene>
<evidence type="ECO:0000313" key="7">
    <source>
        <dbReference type="RefSeq" id="XP_030518140.1"/>
    </source>
</evidence>
<dbReference type="FunFam" id="1.25.40.10:FF:000996">
    <property type="entry name" value="Small kernel1"/>
    <property type="match status" value="1"/>
</dbReference>
<evidence type="ECO:0000313" key="8">
    <source>
        <dbReference type="RefSeq" id="XP_048127101.1"/>
    </source>
</evidence>
<organism evidence="3 4">
    <name type="scientific">Rhodamnia argentea</name>
    <dbReference type="NCBI Taxonomy" id="178133"/>
    <lineage>
        <taxon>Eukaryota</taxon>
        <taxon>Viridiplantae</taxon>
        <taxon>Streptophyta</taxon>
        <taxon>Embryophyta</taxon>
        <taxon>Tracheophyta</taxon>
        <taxon>Spermatophyta</taxon>
        <taxon>Magnoliopsida</taxon>
        <taxon>eudicotyledons</taxon>
        <taxon>Gunneridae</taxon>
        <taxon>Pentapetalae</taxon>
        <taxon>rosids</taxon>
        <taxon>malvids</taxon>
        <taxon>Myrtales</taxon>
        <taxon>Myrtaceae</taxon>
        <taxon>Myrtoideae</taxon>
        <taxon>Myrteae</taxon>
        <taxon>Australasian group</taxon>
        <taxon>Rhodamnia</taxon>
    </lineage>
</organism>
<dbReference type="GeneID" id="115731615"/>
<dbReference type="RefSeq" id="XP_030518140.1">
    <property type="nucleotide sequence ID" value="XM_030662280.1"/>
</dbReference>
<dbReference type="Pfam" id="PF20431">
    <property type="entry name" value="E_motif"/>
    <property type="match status" value="1"/>
</dbReference>
<evidence type="ECO:0000256" key="2">
    <source>
        <dbReference type="PROSITE-ProRule" id="PRU00708"/>
    </source>
</evidence>
<dbReference type="Proteomes" id="UP000827889">
    <property type="component" value="Chromosome 1"/>
</dbReference>